<evidence type="ECO:0000313" key="2">
    <source>
        <dbReference type="EMBL" id="KAF4310484.1"/>
    </source>
</evidence>
<dbReference type="GO" id="GO:0004523">
    <property type="term" value="F:RNA-DNA hybrid ribonuclease activity"/>
    <property type="evidence" value="ECO:0007669"/>
    <property type="project" value="InterPro"/>
</dbReference>
<evidence type="ECO:0000259" key="1">
    <source>
        <dbReference type="PROSITE" id="PS50879"/>
    </source>
</evidence>
<dbReference type="Gene3D" id="3.30.420.10">
    <property type="entry name" value="Ribonuclease H-like superfamily/Ribonuclease H"/>
    <property type="match status" value="1"/>
</dbReference>
<dbReference type="InterPro" id="IPR002156">
    <property type="entry name" value="RNaseH_domain"/>
</dbReference>
<comment type="caution">
    <text evidence="2">The sequence shown here is derived from an EMBL/GenBank/DDBJ whole genome shotgun (WGS) entry which is preliminary data.</text>
</comment>
<dbReference type="GO" id="GO:0003676">
    <property type="term" value="F:nucleic acid binding"/>
    <property type="evidence" value="ECO:0007669"/>
    <property type="project" value="InterPro"/>
</dbReference>
<name>A0A8H4J0D3_9PEZI</name>
<evidence type="ECO:0000313" key="3">
    <source>
        <dbReference type="Proteomes" id="UP000572817"/>
    </source>
</evidence>
<dbReference type="PANTHER" id="PTHR33112">
    <property type="entry name" value="DOMAIN PROTEIN, PUTATIVE-RELATED"/>
    <property type="match status" value="1"/>
</dbReference>
<dbReference type="PANTHER" id="PTHR33112:SF16">
    <property type="entry name" value="HETEROKARYON INCOMPATIBILITY DOMAIN-CONTAINING PROTEIN"/>
    <property type="match status" value="1"/>
</dbReference>
<organism evidence="2 3">
    <name type="scientific">Botryosphaeria dothidea</name>
    <dbReference type="NCBI Taxonomy" id="55169"/>
    <lineage>
        <taxon>Eukaryota</taxon>
        <taxon>Fungi</taxon>
        <taxon>Dikarya</taxon>
        <taxon>Ascomycota</taxon>
        <taxon>Pezizomycotina</taxon>
        <taxon>Dothideomycetes</taxon>
        <taxon>Dothideomycetes incertae sedis</taxon>
        <taxon>Botryosphaeriales</taxon>
        <taxon>Botryosphaeriaceae</taxon>
        <taxon>Botryosphaeria</taxon>
    </lineage>
</organism>
<accession>A0A8H4J0D3</accession>
<feature type="domain" description="RNase H type-1" evidence="1">
    <location>
        <begin position="390"/>
        <end position="528"/>
    </location>
</feature>
<dbReference type="AlphaFoldDB" id="A0A8H4J0D3"/>
<reference evidence="2" key="1">
    <citation type="submission" date="2020-04" db="EMBL/GenBank/DDBJ databases">
        <title>Genome Assembly and Annotation of Botryosphaeria dothidea sdau 11-99, a Latent Pathogen of Apple Fruit Ring Rot in China.</title>
        <authorList>
            <person name="Yu C."/>
            <person name="Diao Y."/>
            <person name="Lu Q."/>
            <person name="Zhao J."/>
            <person name="Cui S."/>
            <person name="Peng C."/>
            <person name="He B."/>
            <person name="Liu H."/>
        </authorList>
    </citation>
    <scope>NUCLEOTIDE SEQUENCE [LARGE SCALE GENOMIC DNA]</scope>
    <source>
        <strain evidence="2">Sdau11-99</strain>
    </source>
</reference>
<dbReference type="SUPFAM" id="SSF53098">
    <property type="entry name" value="Ribonuclease H-like"/>
    <property type="match status" value="1"/>
</dbReference>
<dbReference type="EMBL" id="WWBZ02000015">
    <property type="protein sequence ID" value="KAF4310484.1"/>
    <property type="molecule type" value="Genomic_DNA"/>
</dbReference>
<keyword evidence="3" id="KW-1185">Reference proteome</keyword>
<dbReference type="InterPro" id="IPR010730">
    <property type="entry name" value="HET"/>
</dbReference>
<dbReference type="Pfam" id="PF00075">
    <property type="entry name" value="RNase_H"/>
    <property type="match status" value="1"/>
</dbReference>
<protein>
    <recommendedName>
        <fullName evidence="1">RNase H type-1 domain-containing protein</fullName>
    </recommendedName>
</protein>
<proteinExistence type="predicted"/>
<gene>
    <name evidence="2" type="ORF">GTA08_BOTSDO13976</name>
</gene>
<dbReference type="InterPro" id="IPR012337">
    <property type="entry name" value="RNaseH-like_sf"/>
</dbReference>
<dbReference type="InterPro" id="IPR036397">
    <property type="entry name" value="RNaseH_sf"/>
</dbReference>
<dbReference type="Pfam" id="PF06985">
    <property type="entry name" value="HET"/>
    <property type="match status" value="1"/>
</dbReference>
<sequence length="684" mass="77330">MRFIDIKEHRVCLAPPSCSYAILSYVWGQGNFLRMTKANCDDLMTEGILQKLKVPQTISDAMQVAKAVGFRYLWVDAVCILQDDETEKVSQIEKMDKIYSKAALTIVAFFQSGADDGLWPRGEQVVEDICGLRFIGTAPGLEDLLQYSPWQKRGWTFQELVLSRRVLFFAECQTYFQCEYATFAQDQVYQVGVDGQKDMEVPNHYDTPRNVLGVDKEISIWRNLISGYTGRTLSFESDGLNAVSGVAQQHARKLKDGLICGLLVSTVFEAGLMWHAAGPLRRRAHFPSWSWVGWVGQVQFESLEEDIKAGDFRIVQEWSLEYAGGILRSTDLNFPLAPGSLCSRASPEASKQANELLPSIQTGILCFTTMSATFQLDHICWTQLLYTNDGNRTLYIYSDGSGIQGKTGWAFVAYKGPTWVHQNSGSLPKAEVFDAEARGAAEGLQWAREECQKGRRPPKVVLCIDNTPVIRGIEGHTPLSSQGYFQSIKSNQRWLEVFLVKLETRWTPGHVGILGNEAADQLAKKATLLTREEQQLATVSWARRQNWQERKQMFADWWAKNCPPSYQHLDLAVGKGNPELTLTRRMLHRLLAERTGHGDFAEYHRRFNHEDADTRCGCGEEKSQWHFISCRRAAGWKHPRPPRDVGKIQNILGPRGWLLFKSLVEETGVYEKARGESLAAVRNT</sequence>
<dbReference type="Proteomes" id="UP000572817">
    <property type="component" value="Unassembled WGS sequence"/>
</dbReference>
<dbReference type="PROSITE" id="PS50879">
    <property type="entry name" value="RNASE_H_1"/>
    <property type="match status" value="1"/>
</dbReference>
<dbReference type="CDD" id="cd09276">
    <property type="entry name" value="Rnase_HI_RT_non_LTR"/>
    <property type="match status" value="1"/>
</dbReference>
<dbReference type="OrthoDB" id="2958217at2759"/>